<comment type="caution">
    <text evidence="1">The sequence shown here is derived from an EMBL/GenBank/DDBJ whole genome shotgun (WGS) entry which is preliminary data.</text>
</comment>
<dbReference type="EMBL" id="SDPU01000034">
    <property type="protein sequence ID" value="RYU09972.1"/>
    <property type="molecule type" value="Genomic_DNA"/>
</dbReference>
<dbReference type="AlphaFoldDB" id="A0A4Q5IVG3"/>
<name>A0A4Q5IVG3_9ACTN</name>
<dbReference type="Proteomes" id="UP000291189">
    <property type="component" value="Unassembled WGS sequence"/>
</dbReference>
<keyword evidence="2" id="KW-1185">Reference proteome</keyword>
<proteinExistence type="predicted"/>
<accession>A0A4Q5IVG3</accession>
<dbReference type="RefSeq" id="WP_129988969.1">
    <property type="nucleotide sequence ID" value="NZ_SDPU01000034.1"/>
</dbReference>
<gene>
    <name evidence="1" type="ORF">ETU37_19250</name>
</gene>
<reference evidence="1 2" key="1">
    <citation type="submission" date="2019-01" db="EMBL/GenBank/DDBJ databases">
        <title>Nocardioides guangzhouensis sp. nov., an actinobacterium isolated from soil.</title>
        <authorList>
            <person name="Fu Y."/>
            <person name="Cai Y."/>
            <person name="Lin Z."/>
            <person name="Chen P."/>
        </authorList>
    </citation>
    <scope>NUCLEOTIDE SEQUENCE [LARGE SCALE GENOMIC DNA]</scope>
    <source>
        <strain evidence="1 2">NBRC 105384</strain>
    </source>
</reference>
<protein>
    <submittedName>
        <fullName evidence="1">Uncharacterized protein</fullName>
    </submittedName>
</protein>
<evidence type="ECO:0000313" key="1">
    <source>
        <dbReference type="EMBL" id="RYU09972.1"/>
    </source>
</evidence>
<organism evidence="1 2">
    <name type="scientific">Nocardioides iriomotensis</name>
    <dbReference type="NCBI Taxonomy" id="715784"/>
    <lineage>
        <taxon>Bacteria</taxon>
        <taxon>Bacillati</taxon>
        <taxon>Actinomycetota</taxon>
        <taxon>Actinomycetes</taxon>
        <taxon>Propionibacteriales</taxon>
        <taxon>Nocardioidaceae</taxon>
        <taxon>Nocardioides</taxon>
    </lineage>
</organism>
<dbReference type="OrthoDB" id="3786181at2"/>
<evidence type="ECO:0000313" key="2">
    <source>
        <dbReference type="Proteomes" id="UP000291189"/>
    </source>
</evidence>
<sequence length="78" mass="8655">MPMPPPKSSTESPRDRQVNHEITQIVRALNARGAQRAEDLRALVGADYWDAHRFDRALALSVSDGLVVRDAEGMLQTV</sequence>